<keyword evidence="3" id="KW-1185">Reference proteome</keyword>
<reference evidence="3" key="1">
    <citation type="submission" date="2023-07" db="EMBL/GenBank/DDBJ databases">
        <title>30 novel species of actinomycetes from the DSMZ collection.</title>
        <authorList>
            <person name="Nouioui I."/>
        </authorList>
    </citation>
    <scope>NUCLEOTIDE SEQUENCE [LARGE SCALE GENOMIC DNA]</scope>
    <source>
        <strain evidence="3">DSM 44399</strain>
    </source>
</reference>
<evidence type="ECO:0000256" key="1">
    <source>
        <dbReference type="SAM" id="Phobius"/>
    </source>
</evidence>
<evidence type="ECO:0000313" key="2">
    <source>
        <dbReference type="EMBL" id="MDT0263462.1"/>
    </source>
</evidence>
<gene>
    <name evidence="2" type="ORF">RM423_18935</name>
</gene>
<keyword evidence="1" id="KW-0472">Membrane</keyword>
<evidence type="ECO:0000313" key="3">
    <source>
        <dbReference type="Proteomes" id="UP001183176"/>
    </source>
</evidence>
<proteinExistence type="predicted"/>
<accession>A0ABU2JEN4</accession>
<sequence>MRASSGTGQWSAPPWFWSGGSLATLLWRERCKARGLSVPAIRFAAVGLGGVPLIILGTWAALLVTG</sequence>
<dbReference type="RefSeq" id="WP_311424608.1">
    <property type="nucleotide sequence ID" value="NZ_JAVREH010000040.1"/>
</dbReference>
<protein>
    <submittedName>
        <fullName evidence="2">Uncharacterized protein</fullName>
    </submittedName>
</protein>
<feature type="transmembrane region" description="Helical" evidence="1">
    <location>
        <begin position="40"/>
        <end position="62"/>
    </location>
</feature>
<dbReference type="EMBL" id="JAVREH010000040">
    <property type="protein sequence ID" value="MDT0263462.1"/>
    <property type="molecule type" value="Genomic_DNA"/>
</dbReference>
<dbReference type="Proteomes" id="UP001183176">
    <property type="component" value="Unassembled WGS sequence"/>
</dbReference>
<comment type="caution">
    <text evidence="2">The sequence shown here is derived from an EMBL/GenBank/DDBJ whole genome shotgun (WGS) entry which is preliminary data.</text>
</comment>
<keyword evidence="1" id="KW-0812">Transmembrane</keyword>
<keyword evidence="1" id="KW-1133">Transmembrane helix</keyword>
<organism evidence="2 3">
    <name type="scientific">Jatrophihabitans lederbergiae</name>
    <dbReference type="NCBI Taxonomy" id="3075547"/>
    <lineage>
        <taxon>Bacteria</taxon>
        <taxon>Bacillati</taxon>
        <taxon>Actinomycetota</taxon>
        <taxon>Actinomycetes</taxon>
        <taxon>Jatrophihabitantales</taxon>
        <taxon>Jatrophihabitantaceae</taxon>
        <taxon>Jatrophihabitans</taxon>
    </lineage>
</organism>
<name>A0ABU2JEN4_9ACTN</name>